<dbReference type="Proteomes" id="UP000054248">
    <property type="component" value="Unassembled WGS sequence"/>
</dbReference>
<organism evidence="1 2">
    <name type="scientific">Tulasnella calospora MUT 4182</name>
    <dbReference type="NCBI Taxonomy" id="1051891"/>
    <lineage>
        <taxon>Eukaryota</taxon>
        <taxon>Fungi</taxon>
        <taxon>Dikarya</taxon>
        <taxon>Basidiomycota</taxon>
        <taxon>Agaricomycotina</taxon>
        <taxon>Agaricomycetes</taxon>
        <taxon>Cantharellales</taxon>
        <taxon>Tulasnellaceae</taxon>
        <taxon>Tulasnella</taxon>
    </lineage>
</organism>
<dbReference type="PANTHER" id="PTHR37331:SF1">
    <property type="entry name" value="YALI0F11671P"/>
    <property type="match status" value="1"/>
</dbReference>
<gene>
    <name evidence="1" type="ORF">M407DRAFT_242329</name>
</gene>
<dbReference type="AlphaFoldDB" id="A0A0C3L8I7"/>
<proteinExistence type="predicted"/>
<sequence length="250" mass="27606">MSFTLRIARKTIPVSIARNVTRSVRISGSLQHSRSPAPVPQFRRHFASSGRVMLPNLVQGLTNAEHVRPPAERDTSHPHLFYHPLTAPSAAAFPPVFALSFLEKPLNPEFPRSRTILGWVGGEEEGMEDAGGGFQENPGFRELLHEAIADALTRPGFDEAIEADALQRGEGWLHITDNRNVPALNRIGDPDDIVGTVMVQDGKVIASTYQPMPSYRLCTADGPTRLPEGLAKKVLGYLEKEWEKEQKDSL</sequence>
<name>A0A0C3L8I7_9AGAM</name>
<reference evidence="2" key="2">
    <citation type="submission" date="2015-01" db="EMBL/GenBank/DDBJ databases">
        <title>Evolutionary Origins and Diversification of the Mycorrhizal Mutualists.</title>
        <authorList>
            <consortium name="DOE Joint Genome Institute"/>
            <consortium name="Mycorrhizal Genomics Consortium"/>
            <person name="Kohler A."/>
            <person name="Kuo A."/>
            <person name="Nagy L.G."/>
            <person name="Floudas D."/>
            <person name="Copeland A."/>
            <person name="Barry K.W."/>
            <person name="Cichocki N."/>
            <person name="Veneault-Fourrey C."/>
            <person name="LaButti K."/>
            <person name="Lindquist E.A."/>
            <person name="Lipzen A."/>
            <person name="Lundell T."/>
            <person name="Morin E."/>
            <person name="Murat C."/>
            <person name="Riley R."/>
            <person name="Ohm R."/>
            <person name="Sun H."/>
            <person name="Tunlid A."/>
            <person name="Henrissat B."/>
            <person name="Grigoriev I.V."/>
            <person name="Hibbett D.S."/>
            <person name="Martin F."/>
        </authorList>
    </citation>
    <scope>NUCLEOTIDE SEQUENCE [LARGE SCALE GENOMIC DNA]</scope>
    <source>
        <strain evidence="2">MUT 4182</strain>
    </source>
</reference>
<accession>A0A0C3L8I7</accession>
<keyword evidence="2" id="KW-1185">Reference proteome</keyword>
<reference evidence="1 2" key="1">
    <citation type="submission" date="2014-04" db="EMBL/GenBank/DDBJ databases">
        <authorList>
            <consortium name="DOE Joint Genome Institute"/>
            <person name="Kuo A."/>
            <person name="Girlanda M."/>
            <person name="Perotto S."/>
            <person name="Kohler A."/>
            <person name="Nagy L.G."/>
            <person name="Floudas D."/>
            <person name="Copeland A."/>
            <person name="Barry K.W."/>
            <person name="Cichocki N."/>
            <person name="Veneault-Fourrey C."/>
            <person name="LaButti K."/>
            <person name="Lindquist E.A."/>
            <person name="Lipzen A."/>
            <person name="Lundell T."/>
            <person name="Morin E."/>
            <person name="Murat C."/>
            <person name="Sun H."/>
            <person name="Tunlid A."/>
            <person name="Henrissat B."/>
            <person name="Grigoriev I.V."/>
            <person name="Hibbett D.S."/>
            <person name="Martin F."/>
            <person name="Nordberg H.P."/>
            <person name="Cantor M.N."/>
            <person name="Hua S.X."/>
        </authorList>
    </citation>
    <scope>NUCLEOTIDE SEQUENCE [LARGE SCALE GENOMIC DNA]</scope>
    <source>
        <strain evidence="1 2">MUT 4182</strain>
    </source>
</reference>
<dbReference type="PANTHER" id="PTHR37331">
    <property type="entry name" value="YALI0F11671P"/>
    <property type="match status" value="1"/>
</dbReference>
<dbReference type="HOGENOM" id="CLU_080764_0_1_1"/>
<dbReference type="EMBL" id="KN822975">
    <property type="protein sequence ID" value="KIO30138.1"/>
    <property type="molecule type" value="Genomic_DNA"/>
</dbReference>
<dbReference type="STRING" id="1051891.A0A0C3L8I7"/>
<evidence type="ECO:0000313" key="1">
    <source>
        <dbReference type="EMBL" id="KIO30138.1"/>
    </source>
</evidence>
<evidence type="ECO:0000313" key="2">
    <source>
        <dbReference type="Proteomes" id="UP000054248"/>
    </source>
</evidence>
<dbReference type="OrthoDB" id="5397701at2759"/>
<protein>
    <submittedName>
        <fullName evidence="1">Uncharacterized protein</fullName>
    </submittedName>
</protein>